<keyword evidence="2" id="KW-0548">Nucleotidyltransferase</keyword>
<dbReference type="GO" id="GO:0003964">
    <property type="term" value="F:RNA-directed DNA polymerase activity"/>
    <property type="evidence" value="ECO:0007669"/>
    <property type="project" value="UniProtKB-KW"/>
</dbReference>
<evidence type="ECO:0000313" key="9">
    <source>
        <dbReference type="Proteomes" id="UP000740883"/>
    </source>
</evidence>
<dbReference type="FunFam" id="3.30.70.270:FF:000020">
    <property type="entry name" value="Transposon Tf2-6 polyprotein-like Protein"/>
    <property type="match status" value="1"/>
</dbReference>
<dbReference type="Gene3D" id="3.30.70.270">
    <property type="match status" value="2"/>
</dbReference>
<dbReference type="GO" id="GO:0004519">
    <property type="term" value="F:endonuclease activity"/>
    <property type="evidence" value="ECO:0007669"/>
    <property type="project" value="UniProtKB-KW"/>
</dbReference>
<dbReference type="InterPro" id="IPR000477">
    <property type="entry name" value="RT_dom"/>
</dbReference>
<evidence type="ECO:0000256" key="3">
    <source>
        <dbReference type="ARBA" id="ARBA00022722"/>
    </source>
</evidence>
<reference evidence="8 9" key="1">
    <citation type="journal article" date="2020" name="Genome Biol. Evol.">
        <title>Comparative genomics of strictly vertically transmitted, feminizing microsporidia endosymbionts of amphipod crustaceans.</title>
        <authorList>
            <person name="Cormier A."/>
            <person name="Chebbi M.A."/>
            <person name="Giraud I."/>
            <person name="Wattier R."/>
            <person name="Teixeira M."/>
            <person name="Gilbert C."/>
            <person name="Rigaud T."/>
            <person name="Cordaux R."/>
        </authorList>
    </citation>
    <scope>NUCLEOTIDE SEQUENCE [LARGE SCALE GENOMIC DNA]</scope>
    <source>
        <strain evidence="8 9">Ou3-Ou53</strain>
    </source>
</reference>
<dbReference type="Pfam" id="PF17921">
    <property type="entry name" value="Integrase_H2C2"/>
    <property type="match status" value="1"/>
</dbReference>
<dbReference type="GO" id="GO:0016787">
    <property type="term" value="F:hydrolase activity"/>
    <property type="evidence" value="ECO:0007669"/>
    <property type="project" value="UniProtKB-KW"/>
</dbReference>
<comment type="caution">
    <text evidence="8">The sequence shown here is derived from an EMBL/GenBank/DDBJ whole genome shotgun (WGS) entry which is preliminary data.</text>
</comment>
<dbReference type="Proteomes" id="UP000740883">
    <property type="component" value="Unassembled WGS sequence"/>
</dbReference>
<evidence type="ECO:0000256" key="6">
    <source>
        <dbReference type="ARBA" id="ARBA00022918"/>
    </source>
</evidence>
<dbReference type="InterPro" id="IPR043128">
    <property type="entry name" value="Rev_trsase/Diguanyl_cyclase"/>
</dbReference>
<accession>A0A9P6GW07</accession>
<dbReference type="Pfam" id="PF17917">
    <property type="entry name" value="RT_RNaseH"/>
    <property type="match status" value="1"/>
</dbReference>
<organism evidence="8 9">
    <name type="scientific">Nosema granulosis</name>
    <dbReference type="NCBI Taxonomy" id="83296"/>
    <lineage>
        <taxon>Eukaryota</taxon>
        <taxon>Fungi</taxon>
        <taxon>Fungi incertae sedis</taxon>
        <taxon>Microsporidia</taxon>
        <taxon>Nosematidae</taxon>
        <taxon>Nosema</taxon>
    </lineage>
</organism>
<dbReference type="InterPro" id="IPR043502">
    <property type="entry name" value="DNA/RNA_pol_sf"/>
</dbReference>
<evidence type="ECO:0000256" key="1">
    <source>
        <dbReference type="ARBA" id="ARBA00022679"/>
    </source>
</evidence>
<protein>
    <submittedName>
        <fullName evidence="8">Retrovirus-related Pol polyprotein from transposon 17.6</fullName>
    </submittedName>
</protein>
<keyword evidence="6" id="KW-0695">RNA-directed DNA polymerase</keyword>
<keyword evidence="5" id="KW-0378">Hydrolase</keyword>
<gene>
    <name evidence="8" type="primary">pol_91</name>
    <name evidence="8" type="ORF">NGRA_2756</name>
</gene>
<keyword evidence="1" id="KW-0808">Transferase</keyword>
<dbReference type="InterPro" id="IPR050951">
    <property type="entry name" value="Retrovirus_Pol_polyprotein"/>
</dbReference>
<evidence type="ECO:0000259" key="7">
    <source>
        <dbReference type="PROSITE" id="PS50878"/>
    </source>
</evidence>
<dbReference type="Gene3D" id="1.10.340.70">
    <property type="match status" value="1"/>
</dbReference>
<dbReference type="PANTHER" id="PTHR37984:SF5">
    <property type="entry name" value="PROTEIN NYNRIN-LIKE"/>
    <property type="match status" value="1"/>
</dbReference>
<dbReference type="AlphaFoldDB" id="A0A9P6GW07"/>
<dbReference type="InterPro" id="IPR041373">
    <property type="entry name" value="RT_RNaseH"/>
</dbReference>
<dbReference type="PANTHER" id="PTHR37984">
    <property type="entry name" value="PROTEIN CBG26694"/>
    <property type="match status" value="1"/>
</dbReference>
<name>A0A9P6GW07_9MICR</name>
<dbReference type="CDD" id="cd09274">
    <property type="entry name" value="RNase_HI_RT_Ty3"/>
    <property type="match status" value="1"/>
</dbReference>
<dbReference type="SUPFAM" id="SSF56672">
    <property type="entry name" value="DNA/RNA polymerases"/>
    <property type="match status" value="1"/>
</dbReference>
<dbReference type="Pfam" id="PF00078">
    <property type="entry name" value="RVT_1"/>
    <property type="match status" value="1"/>
</dbReference>
<keyword evidence="3" id="KW-0540">Nuclease</keyword>
<evidence type="ECO:0000313" key="8">
    <source>
        <dbReference type="EMBL" id="KAF9761267.1"/>
    </source>
</evidence>
<proteinExistence type="predicted"/>
<keyword evidence="4" id="KW-0255">Endonuclease</keyword>
<dbReference type="PROSITE" id="PS50878">
    <property type="entry name" value="RT_POL"/>
    <property type="match status" value="1"/>
</dbReference>
<keyword evidence="9" id="KW-1185">Reference proteome</keyword>
<evidence type="ECO:0000256" key="5">
    <source>
        <dbReference type="ARBA" id="ARBA00022801"/>
    </source>
</evidence>
<dbReference type="EMBL" id="SBJO01000375">
    <property type="protein sequence ID" value="KAF9761267.1"/>
    <property type="molecule type" value="Genomic_DNA"/>
</dbReference>
<dbReference type="InterPro" id="IPR041588">
    <property type="entry name" value="Integrase_H2C2"/>
</dbReference>
<evidence type="ECO:0000256" key="4">
    <source>
        <dbReference type="ARBA" id="ARBA00022759"/>
    </source>
</evidence>
<evidence type="ECO:0000256" key="2">
    <source>
        <dbReference type="ARBA" id="ARBA00022695"/>
    </source>
</evidence>
<feature type="non-terminal residue" evidence="8">
    <location>
        <position position="385"/>
    </location>
</feature>
<feature type="domain" description="Reverse transcriptase" evidence="7">
    <location>
        <begin position="1"/>
        <end position="71"/>
    </location>
</feature>
<sequence>MQRVMNNVLDEYRGKGVEVYMDDIVFHGKDAKIHDELLENVIRRFKKFGLRENPKKIQYKLEEVKLLGVTINGEDVKPNEIKKQETLEYRRPECVKELRRFLGLTGWFRDFIPNYAYRTVRLTEALKKDVKWEWTDDMASAFDDLKQGLRDMKKLKIPDDKKTFRVRTDACDTGIGAILLQEDSEGRWVPIQWASKMLTPTERRYTISEKEMLAVLFGIKKFESDLRGRKFHLMTDHKALAEIRNKPYFNNNRINRWIEKIQEFDFSIEYVKGESMTDADALSRQYESVEVTEEDNVKEEKKKELVQKQFLGKERKHVIEKEFKKYWEFSTGQMKEILDQEKRESVIKNAHKELNHRGIKGTYYNIKQRWYWPGMKDHIGRVLKE</sequence>
<dbReference type="OrthoDB" id="2286242at2759"/>